<proteinExistence type="inferred from homology"/>
<comment type="similarity">
    <text evidence="1">Belongs to the cullin family.</text>
</comment>
<comment type="caution">
    <text evidence="3">The sequence shown here is derived from an EMBL/GenBank/DDBJ whole genome shotgun (WGS) entry which is preliminary data.</text>
</comment>
<protein>
    <recommendedName>
        <fullName evidence="2">Cullin N-terminal domain-containing protein</fullName>
    </recommendedName>
</protein>
<accession>A0A9J6GD76</accession>
<organism evidence="3 4">
    <name type="scientific">Haemaphysalis longicornis</name>
    <name type="common">Bush tick</name>
    <dbReference type="NCBI Taxonomy" id="44386"/>
    <lineage>
        <taxon>Eukaryota</taxon>
        <taxon>Metazoa</taxon>
        <taxon>Ecdysozoa</taxon>
        <taxon>Arthropoda</taxon>
        <taxon>Chelicerata</taxon>
        <taxon>Arachnida</taxon>
        <taxon>Acari</taxon>
        <taxon>Parasitiformes</taxon>
        <taxon>Ixodida</taxon>
        <taxon>Ixodoidea</taxon>
        <taxon>Ixodidae</taxon>
        <taxon>Haemaphysalinae</taxon>
        <taxon>Haemaphysalis</taxon>
    </lineage>
</organism>
<dbReference type="Proteomes" id="UP000821853">
    <property type="component" value="Chromosome 4"/>
</dbReference>
<dbReference type="Gene3D" id="1.20.1310.10">
    <property type="entry name" value="Cullin Repeats"/>
    <property type="match status" value="1"/>
</dbReference>
<evidence type="ECO:0000313" key="3">
    <source>
        <dbReference type="EMBL" id="KAH9373453.1"/>
    </source>
</evidence>
<keyword evidence="4" id="KW-1185">Reference proteome</keyword>
<dbReference type="InterPro" id="IPR016159">
    <property type="entry name" value="Cullin_repeat-like_dom_sf"/>
</dbReference>
<dbReference type="EMBL" id="JABSTR010000006">
    <property type="protein sequence ID" value="KAH9373453.1"/>
    <property type="molecule type" value="Genomic_DNA"/>
</dbReference>
<dbReference type="Pfam" id="PF00888">
    <property type="entry name" value="Cullin"/>
    <property type="match status" value="1"/>
</dbReference>
<dbReference type="OrthoDB" id="27073at2759"/>
<dbReference type="AlphaFoldDB" id="A0A9J6GD76"/>
<dbReference type="VEuPathDB" id="VectorBase:HLOH_054604"/>
<dbReference type="InterPro" id="IPR001373">
    <property type="entry name" value="Cullin_N"/>
</dbReference>
<evidence type="ECO:0000313" key="4">
    <source>
        <dbReference type="Proteomes" id="UP000821853"/>
    </source>
</evidence>
<name>A0A9J6GD76_HAELO</name>
<gene>
    <name evidence="3" type="ORF">HPB48_009498</name>
</gene>
<dbReference type="SUPFAM" id="SSF74788">
    <property type="entry name" value="Cullin repeat-like"/>
    <property type="match status" value="1"/>
</dbReference>
<evidence type="ECO:0000256" key="1">
    <source>
        <dbReference type="ARBA" id="ARBA00006019"/>
    </source>
</evidence>
<evidence type="ECO:0000259" key="2">
    <source>
        <dbReference type="Pfam" id="PF00888"/>
    </source>
</evidence>
<sequence>MASAAPLAHASPMKQPIDRNRVWDDLREGIELLYVKGRMTQSRYIQLYTHVCDFVITISSGDAGVSVPGGGKSSLLLDARATGYDLYERLERFLQTHLETILSNGVNSMERDVTHFYSSEWDRFRASSKTLSNIFFCLDRIWFAREQDDPKKEGVRDLSTVHAFLEEILSRRAV</sequence>
<reference evidence="3 4" key="1">
    <citation type="journal article" date="2020" name="Cell">
        <title>Large-Scale Comparative Analyses of Tick Genomes Elucidate Their Genetic Diversity and Vector Capacities.</title>
        <authorList>
            <consortium name="Tick Genome and Microbiome Consortium (TIGMIC)"/>
            <person name="Jia N."/>
            <person name="Wang J."/>
            <person name="Shi W."/>
            <person name="Du L."/>
            <person name="Sun Y."/>
            <person name="Zhan W."/>
            <person name="Jiang J.F."/>
            <person name="Wang Q."/>
            <person name="Zhang B."/>
            <person name="Ji P."/>
            <person name="Bell-Sakyi L."/>
            <person name="Cui X.M."/>
            <person name="Yuan T.T."/>
            <person name="Jiang B.G."/>
            <person name="Yang W.F."/>
            <person name="Lam T.T."/>
            <person name="Chang Q.C."/>
            <person name="Ding S.J."/>
            <person name="Wang X.J."/>
            <person name="Zhu J.G."/>
            <person name="Ruan X.D."/>
            <person name="Zhao L."/>
            <person name="Wei J.T."/>
            <person name="Ye R.Z."/>
            <person name="Que T.C."/>
            <person name="Du C.H."/>
            <person name="Zhou Y.H."/>
            <person name="Cheng J.X."/>
            <person name="Dai P.F."/>
            <person name="Guo W.B."/>
            <person name="Han X.H."/>
            <person name="Huang E.J."/>
            <person name="Li L.F."/>
            <person name="Wei W."/>
            <person name="Gao Y.C."/>
            <person name="Liu J.Z."/>
            <person name="Shao H.Z."/>
            <person name="Wang X."/>
            <person name="Wang C.C."/>
            <person name="Yang T.C."/>
            <person name="Huo Q.B."/>
            <person name="Li W."/>
            <person name="Chen H.Y."/>
            <person name="Chen S.E."/>
            <person name="Zhou L.G."/>
            <person name="Ni X.B."/>
            <person name="Tian J.H."/>
            <person name="Sheng Y."/>
            <person name="Liu T."/>
            <person name="Pan Y.S."/>
            <person name="Xia L.Y."/>
            <person name="Li J."/>
            <person name="Zhao F."/>
            <person name="Cao W.C."/>
        </authorList>
    </citation>
    <scope>NUCLEOTIDE SEQUENCE [LARGE SCALE GENOMIC DNA]</scope>
    <source>
        <strain evidence="3">HaeL-2018</strain>
    </source>
</reference>
<dbReference type="OMA" id="RIWFARE"/>
<dbReference type="GO" id="GO:0006511">
    <property type="term" value="P:ubiquitin-dependent protein catabolic process"/>
    <property type="evidence" value="ECO:0007669"/>
    <property type="project" value="InterPro"/>
</dbReference>
<dbReference type="GO" id="GO:0031625">
    <property type="term" value="F:ubiquitin protein ligase binding"/>
    <property type="evidence" value="ECO:0007669"/>
    <property type="project" value="InterPro"/>
</dbReference>
<feature type="domain" description="Cullin N-terminal" evidence="2">
    <location>
        <begin position="23"/>
        <end position="169"/>
    </location>
</feature>